<name>A0A1I7HYD5_9BACL</name>
<gene>
    <name evidence="3" type="ORF">SAMN05421543_105169</name>
</gene>
<evidence type="ECO:0000313" key="3">
    <source>
        <dbReference type="EMBL" id="SFU65631.1"/>
    </source>
</evidence>
<evidence type="ECO:0000256" key="1">
    <source>
        <dbReference type="SAM" id="MobiDB-lite"/>
    </source>
</evidence>
<dbReference type="OrthoDB" id="9794671at2"/>
<accession>A0A1I7HYD5</accession>
<dbReference type="GO" id="GO:0030435">
    <property type="term" value="P:sporulation resulting in formation of a cellular spore"/>
    <property type="evidence" value="ECO:0007669"/>
    <property type="project" value="InterPro"/>
</dbReference>
<proteinExistence type="predicted"/>
<organism evidence="3 4">
    <name type="scientific">Alicyclobacillus macrosporangiidus</name>
    <dbReference type="NCBI Taxonomy" id="392015"/>
    <lineage>
        <taxon>Bacteria</taxon>
        <taxon>Bacillati</taxon>
        <taxon>Bacillota</taxon>
        <taxon>Bacilli</taxon>
        <taxon>Bacillales</taxon>
        <taxon>Alicyclobacillaceae</taxon>
        <taxon>Alicyclobacillus</taxon>
    </lineage>
</organism>
<feature type="compositionally biased region" description="Polar residues" evidence="1">
    <location>
        <begin position="1"/>
        <end position="10"/>
    </location>
</feature>
<dbReference type="RefSeq" id="WP_083430243.1">
    <property type="nucleotide sequence ID" value="NZ_FPBV01000005.1"/>
</dbReference>
<protein>
    <submittedName>
        <fullName evidence="3">Stage II sporulation protein D</fullName>
    </submittedName>
</protein>
<evidence type="ECO:0000259" key="2">
    <source>
        <dbReference type="Pfam" id="PF08486"/>
    </source>
</evidence>
<feature type="compositionally biased region" description="Low complexity" evidence="1">
    <location>
        <begin position="44"/>
        <end position="59"/>
    </location>
</feature>
<dbReference type="InterPro" id="IPR013486">
    <property type="entry name" value="SpoIID/LytB"/>
</dbReference>
<dbReference type="InterPro" id="IPR013693">
    <property type="entry name" value="SpoIID/LytB_N"/>
</dbReference>
<dbReference type="Pfam" id="PF08486">
    <property type="entry name" value="SpoIID"/>
    <property type="match status" value="1"/>
</dbReference>
<feature type="region of interest" description="Disordered" evidence="1">
    <location>
        <begin position="1"/>
        <end position="74"/>
    </location>
</feature>
<dbReference type="STRING" id="392015.SAMN05421543_105169"/>
<sequence length="457" mass="48516">MPNPENTHPQPQAAPNGEKDEVPQAAEPAPKGEVRPVTPVIPLPRSRSAPHSPAASSQPRPERAQRGAGLRNLQVRRGARLRNLPALRGGLRLLAALRGLWPHQDPPALLRPRALWRRVHRRLHPGPLGWPGKAGIAFAAAFAAVVLLPAGMALTVHGKGGGGLGMEAWVDSWDAHTVLRVYHMETGQVTPVALNDWLVEVLAAQMSPDAPMDALQAAAVAARTYAVRALSHPAEDGSAFAYQHNADLTDSPVLDLPLLPAEAQAQRYGARNPVYSARLQQAVQATDGRILTYKGQPILAFLFGQSAGRTRDAAQALGRSLPYLPSVPCPDDAAHPVTQTLQFTPVDLAGRLNWPPSAGLPDPSAFRAVAQDSYGYVKIVACGDRTWSGTDFAARLGLASTHFQLSAQAGKLVVRVQGEGSGIGMSLHEAAAMAGRGKAWRDILSTFYPGTEVTGGS</sequence>
<feature type="domain" description="Sporulation stage II protein D amidase enhancer LytB N-terminal" evidence="2">
    <location>
        <begin position="185"/>
        <end position="293"/>
    </location>
</feature>
<dbReference type="EMBL" id="FPBV01000005">
    <property type="protein sequence ID" value="SFU65631.1"/>
    <property type="molecule type" value="Genomic_DNA"/>
</dbReference>
<dbReference type="Proteomes" id="UP000183508">
    <property type="component" value="Unassembled WGS sequence"/>
</dbReference>
<evidence type="ECO:0000313" key="4">
    <source>
        <dbReference type="Proteomes" id="UP000183508"/>
    </source>
</evidence>
<dbReference type="AlphaFoldDB" id="A0A1I7HYD5"/>
<dbReference type="NCBIfam" id="TIGR02669">
    <property type="entry name" value="SpoIID_LytB"/>
    <property type="match status" value="1"/>
</dbReference>
<keyword evidence="4" id="KW-1185">Reference proteome</keyword>
<reference evidence="4" key="1">
    <citation type="submission" date="2016-10" db="EMBL/GenBank/DDBJ databases">
        <authorList>
            <person name="Varghese N."/>
        </authorList>
    </citation>
    <scope>NUCLEOTIDE SEQUENCE [LARGE SCALE GENOMIC DNA]</scope>
    <source>
        <strain evidence="4">DSM 17980</strain>
    </source>
</reference>